<protein>
    <recommendedName>
        <fullName evidence="4">Peptidoglycan binding protein</fullName>
    </recommendedName>
</protein>
<dbReference type="RefSeq" id="WP_211287021.1">
    <property type="nucleotide sequence ID" value="NZ_PDJI01000004.1"/>
</dbReference>
<dbReference type="Gene3D" id="1.10.101.10">
    <property type="entry name" value="PGBD-like superfamily/PGBD"/>
    <property type="match status" value="1"/>
</dbReference>
<feature type="compositionally biased region" description="Gly residues" evidence="1">
    <location>
        <begin position="510"/>
        <end position="524"/>
    </location>
</feature>
<reference evidence="2 3" key="1">
    <citation type="submission" date="2017-10" db="EMBL/GenBank/DDBJ databases">
        <title>Sequencing the genomes of 1000 actinobacteria strains.</title>
        <authorList>
            <person name="Klenk H.-P."/>
        </authorList>
    </citation>
    <scope>NUCLEOTIDE SEQUENCE [LARGE SCALE GENOMIC DNA]</scope>
    <source>
        <strain evidence="2 3">DSM 21838</strain>
    </source>
</reference>
<dbReference type="InterPro" id="IPR036366">
    <property type="entry name" value="PGBDSf"/>
</dbReference>
<accession>A0A2A9EG59</accession>
<evidence type="ECO:0000313" key="2">
    <source>
        <dbReference type="EMBL" id="PFG38047.1"/>
    </source>
</evidence>
<proteinExistence type="predicted"/>
<dbReference type="InterPro" id="IPR036365">
    <property type="entry name" value="PGBD-like_sf"/>
</dbReference>
<dbReference type="Gene3D" id="2.40.420.20">
    <property type="match status" value="1"/>
</dbReference>
<dbReference type="SUPFAM" id="SSF47090">
    <property type="entry name" value="PGBD-like"/>
    <property type="match status" value="1"/>
</dbReference>
<keyword evidence="3" id="KW-1185">Reference proteome</keyword>
<organism evidence="2 3">
    <name type="scientific">Georgenia soli</name>
    <dbReference type="NCBI Taxonomy" id="638953"/>
    <lineage>
        <taxon>Bacteria</taxon>
        <taxon>Bacillati</taxon>
        <taxon>Actinomycetota</taxon>
        <taxon>Actinomycetes</taxon>
        <taxon>Micrococcales</taxon>
        <taxon>Bogoriellaceae</taxon>
        <taxon>Georgenia</taxon>
    </lineage>
</organism>
<evidence type="ECO:0008006" key="4">
    <source>
        <dbReference type="Google" id="ProtNLM"/>
    </source>
</evidence>
<name>A0A2A9EG59_9MICO</name>
<dbReference type="EMBL" id="PDJI01000004">
    <property type="protein sequence ID" value="PFG38047.1"/>
    <property type="molecule type" value="Genomic_DNA"/>
</dbReference>
<dbReference type="AlphaFoldDB" id="A0A2A9EG59"/>
<dbReference type="Proteomes" id="UP000222106">
    <property type="component" value="Unassembled WGS sequence"/>
</dbReference>
<gene>
    <name evidence="2" type="ORF">ATJ97_0517</name>
</gene>
<sequence length="524" mass="52010">MSAATRTIWVMAVVAVVSLAAGLGLSRLIVSPSEAAANAAPPQAGPITVPVERRLLANDVVMRGDVIYEDPVEVTVETGDLGGPAIVTGGVPEVGATVDAGSVLLEVTGRPVVALPGELPVYRTLRAGVSGPDVVQLKEALKKLGVFGGDTTDPVYNAATAAAVAALYAEVGYPAPTPGEEIAATVQAARDGVEQAEEGARLARAELATAQAGPANRAERVRLQSAVDTAAAVLDETRAACASDPATCRRSDITAAEGALATAIAERDQAGEAPDTSAQRAAVTAAENALERARADLRTAEADAMTPLPASEVVYLSAMPRRVDQVTVGRGAAVAGTAVMSVSGATLQIRGTVSDGDAKLLAAGTEAVVALPDGSEVTGTVTSVGGEKPEGNAQETAGRTQVVVTPGELTEEQRAAMQGANVRVTVPVSSTDGEVLAVPLAALTAGPGGEARVEVLDGEATTLVEVTTGLAAAGFVEVTAVGGELAEGDRVVVGQDGAADAEGEKDDGAEGAGAGAGETGGADG</sequence>
<evidence type="ECO:0000256" key="1">
    <source>
        <dbReference type="SAM" id="MobiDB-lite"/>
    </source>
</evidence>
<evidence type="ECO:0000313" key="3">
    <source>
        <dbReference type="Proteomes" id="UP000222106"/>
    </source>
</evidence>
<feature type="compositionally biased region" description="Acidic residues" evidence="1">
    <location>
        <begin position="499"/>
        <end position="509"/>
    </location>
</feature>
<feature type="region of interest" description="Disordered" evidence="1">
    <location>
        <begin position="493"/>
        <end position="524"/>
    </location>
</feature>
<comment type="caution">
    <text evidence="2">The sequence shown here is derived from an EMBL/GenBank/DDBJ whole genome shotgun (WGS) entry which is preliminary data.</text>
</comment>